<dbReference type="InterPro" id="IPR002104">
    <property type="entry name" value="Integrase_catalytic"/>
</dbReference>
<evidence type="ECO:0000256" key="2">
    <source>
        <dbReference type="ARBA" id="ARBA00023172"/>
    </source>
</evidence>
<keyword evidence="5" id="KW-1185">Reference proteome</keyword>
<dbReference type="InterPro" id="IPR050090">
    <property type="entry name" value="Tyrosine_recombinase_XerCD"/>
</dbReference>
<dbReference type="SUPFAM" id="SSF56349">
    <property type="entry name" value="DNA breaking-rejoining enzymes"/>
    <property type="match status" value="1"/>
</dbReference>
<evidence type="ECO:0000256" key="1">
    <source>
        <dbReference type="ARBA" id="ARBA00022908"/>
    </source>
</evidence>
<evidence type="ECO:0000313" key="4">
    <source>
        <dbReference type="EMBL" id="MBK1670962.1"/>
    </source>
</evidence>
<proteinExistence type="predicted"/>
<keyword evidence="1" id="KW-0229">DNA integration</keyword>
<evidence type="ECO:0000259" key="3">
    <source>
        <dbReference type="PROSITE" id="PS51898"/>
    </source>
</evidence>
<dbReference type="EMBL" id="NRRL01000132">
    <property type="protein sequence ID" value="MBK1670962.1"/>
    <property type="molecule type" value="Genomic_DNA"/>
</dbReference>
<keyword evidence="2" id="KW-0233">DNA recombination</keyword>
<feature type="domain" description="Tyr recombinase" evidence="3">
    <location>
        <begin position="25"/>
        <end position="204"/>
    </location>
</feature>
<comment type="caution">
    <text evidence="4">The sequence shown here is derived from an EMBL/GenBank/DDBJ whole genome shotgun (WGS) entry which is preliminary data.</text>
</comment>
<dbReference type="PROSITE" id="PS51898">
    <property type="entry name" value="TYR_RECOMBINASE"/>
    <property type="match status" value="1"/>
</dbReference>
<gene>
    <name evidence="4" type="ORF">CKO28_23405</name>
</gene>
<reference evidence="4 5" key="1">
    <citation type="journal article" date="2020" name="Microorganisms">
        <title>Osmotic Adaptation and Compatible Solute Biosynthesis of Phototrophic Bacteria as Revealed from Genome Analyses.</title>
        <authorList>
            <person name="Imhoff J.F."/>
            <person name="Rahn T."/>
            <person name="Kunzel S."/>
            <person name="Keller A."/>
            <person name="Neulinger S.C."/>
        </authorList>
    </citation>
    <scope>NUCLEOTIDE SEQUENCE [LARGE SCALE GENOMIC DNA]</scope>
    <source>
        <strain evidence="4 5">DSM 9895</strain>
    </source>
</reference>
<evidence type="ECO:0000313" key="5">
    <source>
        <dbReference type="Proteomes" id="UP001296873"/>
    </source>
</evidence>
<dbReference type="Pfam" id="PF00589">
    <property type="entry name" value="Phage_integrase"/>
    <property type="match status" value="1"/>
</dbReference>
<dbReference type="PANTHER" id="PTHR30349">
    <property type="entry name" value="PHAGE INTEGRASE-RELATED"/>
    <property type="match status" value="1"/>
</dbReference>
<accession>A0ABS1DKF6</accession>
<dbReference type="InterPro" id="IPR011010">
    <property type="entry name" value="DNA_brk_join_enz"/>
</dbReference>
<organism evidence="4 5">
    <name type="scientific">Rhodovibrio sodomensis</name>
    <dbReference type="NCBI Taxonomy" id="1088"/>
    <lineage>
        <taxon>Bacteria</taxon>
        <taxon>Pseudomonadati</taxon>
        <taxon>Pseudomonadota</taxon>
        <taxon>Alphaproteobacteria</taxon>
        <taxon>Rhodospirillales</taxon>
        <taxon>Rhodovibrionaceae</taxon>
        <taxon>Rhodovibrio</taxon>
    </lineage>
</organism>
<name>A0ABS1DKF6_9PROT</name>
<protein>
    <submittedName>
        <fullName evidence="4">Integrase</fullName>
    </submittedName>
</protein>
<dbReference type="InterPro" id="IPR013762">
    <property type="entry name" value="Integrase-like_cat_sf"/>
</dbReference>
<dbReference type="Proteomes" id="UP001296873">
    <property type="component" value="Unassembled WGS sequence"/>
</dbReference>
<sequence>MARRAARREARGMTAEGLQLYDAQGRRKYMTADERARFLSAAEQAPRETRTFCLTLCYTGCRISEGLALTADRVDLDAGVVIFESLKQRRPGRYRAVPVPPAVLDALDLVHDLKALQRRAWTRRTRLWPWSRPTAWRRVAGVMRQARLDGPQATPTGLRHAFGVQAVTKGIPLNMVQKWLGHAQLSTTAIYADAVGAEEQEIASRMW</sequence>
<dbReference type="Gene3D" id="1.10.443.10">
    <property type="entry name" value="Intergrase catalytic core"/>
    <property type="match status" value="1"/>
</dbReference>